<keyword evidence="5 13" id="KW-0812">Transmembrane</keyword>
<proteinExistence type="predicted"/>
<keyword evidence="7 13" id="KW-1133">Transmembrane helix</keyword>
<keyword evidence="3" id="KW-0813">Transport</keyword>
<keyword evidence="10 13" id="KW-0472">Membrane</keyword>
<dbReference type="OrthoDB" id="7780252at2759"/>
<evidence type="ECO:0000313" key="15">
    <source>
        <dbReference type="EnsemblMetazoa" id="XP_022668114"/>
    </source>
</evidence>
<protein>
    <recommendedName>
        <fullName evidence="2">Voltage-gated hydrogen channel 1</fullName>
    </recommendedName>
    <alternativeName>
        <fullName evidence="12">Hydrogen voltage-gated channel 1</fullName>
    </alternativeName>
</protein>
<dbReference type="AlphaFoldDB" id="A0A7M7KK64"/>
<keyword evidence="4" id="KW-1003">Cell membrane</keyword>
<accession>A0A7M7KK64</accession>
<sequence length="222" mass="24953">MNAVQMSASAYGSIKESGGCDTISGGSASNNSDIGETASSQVNAEHDLHAHKTLRHRLSHFLHSHRFYVIIVMLVTIDCLLIVVELLAERRVLEVVGGHPQERYYNHYVHVLHHLSIAILSIFVVEIIAKVYAFSVIGFLNHKLEVFDAFIVIISLILDIGFYNPDSVVSVGSSLVIVVRLWRVVRILNGMRPVVISITISTLRRYIFFWFTDVKLTICNHK</sequence>
<keyword evidence="16" id="KW-1185">Reference proteome</keyword>
<keyword evidence="8" id="KW-0175">Coiled coil</keyword>
<comment type="subcellular location">
    <subcellularLocation>
        <location evidence="1">Cell membrane</location>
        <topology evidence="1">Multi-pass membrane protein</topology>
    </subcellularLocation>
</comment>
<dbReference type="InterPro" id="IPR005821">
    <property type="entry name" value="Ion_trans_dom"/>
</dbReference>
<dbReference type="KEGG" id="vde:111253245"/>
<evidence type="ECO:0000259" key="14">
    <source>
        <dbReference type="Pfam" id="PF00520"/>
    </source>
</evidence>
<dbReference type="Pfam" id="PF00520">
    <property type="entry name" value="Ion_trans"/>
    <property type="match status" value="1"/>
</dbReference>
<organism evidence="15 16">
    <name type="scientific">Varroa destructor</name>
    <name type="common">Honeybee mite</name>
    <dbReference type="NCBI Taxonomy" id="109461"/>
    <lineage>
        <taxon>Eukaryota</taxon>
        <taxon>Metazoa</taxon>
        <taxon>Ecdysozoa</taxon>
        <taxon>Arthropoda</taxon>
        <taxon>Chelicerata</taxon>
        <taxon>Arachnida</taxon>
        <taxon>Acari</taxon>
        <taxon>Parasitiformes</taxon>
        <taxon>Mesostigmata</taxon>
        <taxon>Gamasina</taxon>
        <taxon>Dermanyssoidea</taxon>
        <taxon>Varroidae</taxon>
        <taxon>Varroa</taxon>
    </lineage>
</organism>
<evidence type="ECO:0000256" key="5">
    <source>
        <dbReference type="ARBA" id="ARBA00022692"/>
    </source>
</evidence>
<dbReference type="GO" id="GO:0030171">
    <property type="term" value="F:voltage-gated proton channel activity"/>
    <property type="evidence" value="ECO:0007669"/>
    <property type="project" value="InterPro"/>
</dbReference>
<dbReference type="InterPro" id="IPR031846">
    <property type="entry name" value="Hvcn1"/>
</dbReference>
<feature type="domain" description="Ion transport" evidence="14">
    <location>
        <begin position="66"/>
        <end position="201"/>
    </location>
</feature>
<keyword evidence="9" id="KW-0406">Ion transport</keyword>
<dbReference type="GeneID" id="111253245"/>
<evidence type="ECO:0000256" key="4">
    <source>
        <dbReference type="ARBA" id="ARBA00022475"/>
    </source>
</evidence>
<evidence type="ECO:0000256" key="9">
    <source>
        <dbReference type="ARBA" id="ARBA00023065"/>
    </source>
</evidence>
<dbReference type="PANTHER" id="PTHR46480:SF1">
    <property type="entry name" value="VOLTAGE-GATED HYDROGEN CHANNEL 1"/>
    <property type="match status" value="1"/>
</dbReference>
<evidence type="ECO:0000256" key="7">
    <source>
        <dbReference type="ARBA" id="ARBA00022989"/>
    </source>
</evidence>
<dbReference type="RefSeq" id="XP_022668114.1">
    <property type="nucleotide sequence ID" value="XM_022812379.1"/>
</dbReference>
<evidence type="ECO:0000256" key="6">
    <source>
        <dbReference type="ARBA" id="ARBA00022882"/>
    </source>
</evidence>
<dbReference type="GO" id="GO:0005886">
    <property type="term" value="C:plasma membrane"/>
    <property type="evidence" value="ECO:0007669"/>
    <property type="project" value="UniProtKB-SubCell"/>
</dbReference>
<dbReference type="GO" id="GO:0034702">
    <property type="term" value="C:monoatomic ion channel complex"/>
    <property type="evidence" value="ECO:0007669"/>
    <property type="project" value="UniProtKB-KW"/>
</dbReference>
<dbReference type="InterPro" id="IPR027359">
    <property type="entry name" value="Volt_channel_dom_sf"/>
</dbReference>
<evidence type="ECO:0000313" key="16">
    <source>
        <dbReference type="Proteomes" id="UP000594260"/>
    </source>
</evidence>
<dbReference type="EnsemblMetazoa" id="XM_022812379">
    <property type="protein sequence ID" value="XP_022668114"/>
    <property type="gene ID" value="LOC111253245"/>
</dbReference>
<keyword evidence="6" id="KW-0851">Voltage-gated channel</keyword>
<evidence type="ECO:0000256" key="10">
    <source>
        <dbReference type="ARBA" id="ARBA00023136"/>
    </source>
</evidence>
<evidence type="ECO:0000256" key="3">
    <source>
        <dbReference type="ARBA" id="ARBA00022448"/>
    </source>
</evidence>
<feature type="transmembrane region" description="Helical" evidence="13">
    <location>
        <begin position="168"/>
        <end position="185"/>
    </location>
</feature>
<dbReference type="PANTHER" id="PTHR46480">
    <property type="entry name" value="F20B24.22"/>
    <property type="match status" value="1"/>
</dbReference>
<feature type="transmembrane region" description="Helical" evidence="13">
    <location>
        <begin position="67"/>
        <end position="88"/>
    </location>
</feature>
<evidence type="ECO:0000256" key="11">
    <source>
        <dbReference type="ARBA" id="ARBA00023303"/>
    </source>
</evidence>
<dbReference type="InParanoid" id="A0A7M7KK64"/>
<dbReference type="Proteomes" id="UP000594260">
    <property type="component" value="Unplaced"/>
</dbReference>
<evidence type="ECO:0000256" key="2">
    <source>
        <dbReference type="ARBA" id="ARBA00015897"/>
    </source>
</evidence>
<name>A0A7M7KK64_VARDE</name>
<keyword evidence="11" id="KW-0407">Ion channel</keyword>
<feature type="transmembrane region" description="Helical" evidence="13">
    <location>
        <begin position="108"/>
        <end position="132"/>
    </location>
</feature>
<dbReference type="Gene3D" id="1.20.120.350">
    <property type="entry name" value="Voltage-gated potassium channels. Chain C"/>
    <property type="match status" value="1"/>
</dbReference>
<evidence type="ECO:0000256" key="1">
    <source>
        <dbReference type="ARBA" id="ARBA00004651"/>
    </source>
</evidence>
<feature type="transmembrane region" description="Helical" evidence="13">
    <location>
        <begin position="144"/>
        <end position="162"/>
    </location>
</feature>
<evidence type="ECO:0000256" key="12">
    <source>
        <dbReference type="ARBA" id="ARBA00031989"/>
    </source>
</evidence>
<dbReference type="SUPFAM" id="SSF81324">
    <property type="entry name" value="Voltage-gated potassium channels"/>
    <property type="match status" value="1"/>
</dbReference>
<evidence type="ECO:0000256" key="8">
    <source>
        <dbReference type="ARBA" id="ARBA00023054"/>
    </source>
</evidence>
<evidence type="ECO:0000256" key="13">
    <source>
        <dbReference type="SAM" id="Phobius"/>
    </source>
</evidence>
<reference evidence="15" key="1">
    <citation type="submission" date="2021-01" db="UniProtKB">
        <authorList>
            <consortium name="EnsemblMetazoa"/>
        </authorList>
    </citation>
    <scope>IDENTIFICATION</scope>
</reference>